<name>A0A9D1A8W2_9FIRM</name>
<evidence type="ECO:0000313" key="3">
    <source>
        <dbReference type="Proteomes" id="UP000824258"/>
    </source>
</evidence>
<reference evidence="2" key="2">
    <citation type="journal article" date="2021" name="PeerJ">
        <title>Extensive microbial diversity within the chicken gut microbiome revealed by metagenomics and culture.</title>
        <authorList>
            <person name="Gilroy R."/>
            <person name="Ravi A."/>
            <person name="Getino M."/>
            <person name="Pursley I."/>
            <person name="Horton D.L."/>
            <person name="Alikhan N.F."/>
            <person name="Baker D."/>
            <person name="Gharbi K."/>
            <person name="Hall N."/>
            <person name="Watson M."/>
            <person name="Adriaenssens E.M."/>
            <person name="Foster-Nyarko E."/>
            <person name="Jarju S."/>
            <person name="Secka A."/>
            <person name="Antonio M."/>
            <person name="Oren A."/>
            <person name="Chaudhuri R.R."/>
            <person name="La Ragione R."/>
            <person name="Hildebrand F."/>
            <person name="Pallen M.J."/>
        </authorList>
    </citation>
    <scope>NUCLEOTIDE SEQUENCE</scope>
    <source>
        <strain evidence="2">ChiHjej9B8-7071</strain>
    </source>
</reference>
<feature type="transmembrane region" description="Helical" evidence="1">
    <location>
        <begin position="36"/>
        <end position="56"/>
    </location>
</feature>
<dbReference type="Pfam" id="PF21844">
    <property type="entry name" value="DUF6903"/>
    <property type="match status" value="1"/>
</dbReference>
<protein>
    <submittedName>
        <fullName evidence="2">Uncharacterized protein</fullName>
    </submittedName>
</protein>
<dbReference type="EMBL" id="DVGD01000287">
    <property type="protein sequence ID" value="HIR10456.1"/>
    <property type="molecule type" value="Genomic_DNA"/>
</dbReference>
<evidence type="ECO:0000256" key="1">
    <source>
        <dbReference type="SAM" id="Phobius"/>
    </source>
</evidence>
<dbReference type="AlphaFoldDB" id="A0A9D1A8W2"/>
<gene>
    <name evidence="2" type="ORF">IAA70_08630</name>
</gene>
<organism evidence="2 3">
    <name type="scientific">Candidatus Avoscillospira stercoripullorum</name>
    <dbReference type="NCBI Taxonomy" id="2840709"/>
    <lineage>
        <taxon>Bacteria</taxon>
        <taxon>Bacillati</taxon>
        <taxon>Bacillota</taxon>
        <taxon>Clostridia</taxon>
        <taxon>Eubacteriales</taxon>
        <taxon>Oscillospiraceae</taxon>
        <taxon>Oscillospiraceae incertae sedis</taxon>
        <taxon>Candidatus Avoscillospira</taxon>
    </lineage>
</organism>
<comment type="caution">
    <text evidence="2">The sequence shown here is derived from an EMBL/GenBank/DDBJ whole genome shotgun (WGS) entry which is preliminary data.</text>
</comment>
<proteinExistence type="predicted"/>
<accession>A0A9D1A8W2</accession>
<sequence>MKFWKEHMPLRAALMLIFFLAGMGLVIFGWTMTGKMSGLIIMIVGLILLLTALLLYNKPFEDPKR</sequence>
<dbReference type="Proteomes" id="UP000824258">
    <property type="component" value="Unassembled WGS sequence"/>
</dbReference>
<evidence type="ECO:0000313" key="2">
    <source>
        <dbReference type="EMBL" id="HIR10456.1"/>
    </source>
</evidence>
<feature type="transmembrane region" description="Helical" evidence="1">
    <location>
        <begin position="12"/>
        <end position="30"/>
    </location>
</feature>
<reference evidence="2" key="1">
    <citation type="submission" date="2020-10" db="EMBL/GenBank/DDBJ databases">
        <authorList>
            <person name="Gilroy R."/>
        </authorList>
    </citation>
    <scope>NUCLEOTIDE SEQUENCE</scope>
    <source>
        <strain evidence="2">ChiHjej9B8-7071</strain>
    </source>
</reference>
<dbReference type="InterPro" id="IPR054198">
    <property type="entry name" value="DUF6903"/>
</dbReference>
<keyword evidence="1" id="KW-0812">Transmembrane</keyword>
<keyword evidence="1" id="KW-1133">Transmembrane helix</keyword>
<keyword evidence="1" id="KW-0472">Membrane</keyword>